<dbReference type="EMBL" id="RXTL01000003">
    <property type="protein sequence ID" value="RTS52487.1"/>
    <property type="molecule type" value="Genomic_DNA"/>
</dbReference>
<protein>
    <submittedName>
        <fullName evidence="1">Uncharacterized protein</fullName>
    </submittedName>
</protein>
<dbReference type="Proteomes" id="UP000276985">
    <property type="component" value="Unassembled WGS sequence"/>
</dbReference>
<dbReference type="AlphaFoldDB" id="A0ABD7KAB8"/>
<sequence length="88" mass="9826">MHEPYAPSIGHLGGRQSYHSCPGRFVMQETYSGNSDCISFAYTKEAGPPGERYTFDRMPQVGKHRGVVCCYGAHRHLATFSSGEWNRA</sequence>
<evidence type="ECO:0000313" key="1">
    <source>
        <dbReference type="EMBL" id="RTS52487.1"/>
    </source>
</evidence>
<comment type="caution">
    <text evidence="1">The sequence shown here is derived from an EMBL/GenBank/DDBJ whole genome shotgun (WGS) entry which is preliminary data.</text>
</comment>
<name>A0ABD7KAB8_PSEAI</name>
<proteinExistence type="predicted"/>
<gene>
    <name evidence="1" type="ORF">DY940_01360</name>
</gene>
<organism evidence="1 2">
    <name type="scientific">Pseudomonas aeruginosa</name>
    <dbReference type="NCBI Taxonomy" id="287"/>
    <lineage>
        <taxon>Bacteria</taxon>
        <taxon>Pseudomonadati</taxon>
        <taxon>Pseudomonadota</taxon>
        <taxon>Gammaproteobacteria</taxon>
        <taxon>Pseudomonadales</taxon>
        <taxon>Pseudomonadaceae</taxon>
        <taxon>Pseudomonas</taxon>
    </lineage>
</organism>
<reference evidence="1 2" key="1">
    <citation type="submission" date="2018-12" db="EMBL/GenBank/DDBJ databases">
        <title>Pseudomonas aeruginosa Diversity Panel.</title>
        <authorList>
            <person name="Snesrud E."/>
            <person name="Mcgann P."/>
        </authorList>
    </citation>
    <scope>NUCLEOTIDE SEQUENCE [LARGE SCALE GENOMIC DNA]</scope>
    <source>
        <strain evidence="1 2">MRSN6241</strain>
    </source>
</reference>
<evidence type="ECO:0000313" key="2">
    <source>
        <dbReference type="Proteomes" id="UP000276985"/>
    </source>
</evidence>
<accession>A0ABD7KAB8</accession>